<dbReference type="GO" id="GO:0005615">
    <property type="term" value="C:extracellular space"/>
    <property type="evidence" value="ECO:0007669"/>
    <property type="project" value="TreeGrafter"/>
</dbReference>
<evidence type="ECO:0000256" key="7">
    <source>
        <dbReference type="ARBA" id="ARBA00023157"/>
    </source>
</evidence>
<keyword evidence="4" id="KW-0964">Secreted</keyword>
<dbReference type="GO" id="GO:0090090">
    <property type="term" value="P:negative regulation of canonical Wnt signaling pathway"/>
    <property type="evidence" value="ECO:0007669"/>
    <property type="project" value="TreeGrafter"/>
</dbReference>
<evidence type="ECO:0000256" key="5">
    <source>
        <dbReference type="ARBA" id="ARBA00022687"/>
    </source>
</evidence>
<dbReference type="AlphaFoldDB" id="A0A3P8VXJ7"/>
<evidence type="ECO:0000313" key="9">
    <source>
        <dbReference type="Ensembl" id="ENSCSEP00000017125.1"/>
    </source>
</evidence>
<evidence type="ECO:0000256" key="3">
    <source>
        <dbReference type="ARBA" id="ARBA00022473"/>
    </source>
</evidence>
<evidence type="ECO:0000256" key="1">
    <source>
        <dbReference type="ARBA" id="ARBA00004613"/>
    </source>
</evidence>
<evidence type="ECO:0000313" key="10">
    <source>
        <dbReference type="Proteomes" id="UP000265120"/>
    </source>
</evidence>
<evidence type="ECO:0000256" key="4">
    <source>
        <dbReference type="ARBA" id="ARBA00022525"/>
    </source>
</evidence>
<name>A0A3P8VXJ7_CYNSE</name>
<keyword evidence="7" id="KW-1015">Disulfide bond</keyword>
<dbReference type="PANTHER" id="PTHR12113">
    <property type="entry name" value="DICKKOPF3-LIKE 3"/>
    <property type="match status" value="1"/>
</dbReference>
<keyword evidence="5" id="KW-0879">Wnt signaling pathway</keyword>
<dbReference type="InterPro" id="IPR039863">
    <property type="entry name" value="DKK1-4"/>
</dbReference>
<dbReference type="InParanoid" id="A0A3P8VXJ7"/>
<comment type="similarity">
    <text evidence="2">Belongs to the dickkopf family.</text>
</comment>
<dbReference type="GO" id="GO:0039706">
    <property type="term" value="F:co-receptor binding"/>
    <property type="evidence" value="ECO:0007669"/>
    <property type="project" value="TreeGrafter"/>
</dbReference>
<accession>A0A3P8VXJ7</accession>
<reference evidence="9 10" key="1">
    <citation type="journal article" date="2014" name="Nat. Genet.">
        <title>Whole-genome sequence of a flatfish provides insights into ZW sex chromosome evolution and adaptation to a benthic lifestyle.</title>
        <authorList>
            <person name="Chen S."/>
            <person name="Zhang G."/>
            <person name="Shao C."/>
            <person name="Huang Q."/>
            <person name="Liu G."/>
            <person name="Zhang P."/>
            <person name="Song W."/>
            <person name="An N."/>
            <person name="Chalopin D."/>
            <person name="Volff J.N."/>
            <person name="Hong Y."/>
            <person name="Li Q."/>
            <person name="Sha Z."/>
            <person name="Zhou H."/>
            <person name="Xie M."/>
            <person name="Yu Q."/>
            <person name="Liu Y."/>
            <person name="Xiang H."/>
            <person name="Wang N."/>
            <person name="Wu K."/>
            <person name="Yang C."/>
            <person name="Zhou Q."/>
            <person name="Liao X."/>
            <person name="Yang L."/>
            <person name="Hu Q."/>
            <person name="Zhang J."/>
            <person name="Meng L."/>
            <person name="Jin L."/>
            <person name="Tian Y."/>
            <person name="Lian J."/>
            <person name="Yang J."/>
            <person name="Miao G."/>
            <person name="Liu S."/>
            <person name="Liang Z."/>
            <person name="Yan F."/>
            <person name="Li Y."/>
            <person name="Sun B."/>
            <person name="Zhang H."/>
            <person name="Zhang J."/>
            <person name="Zhu Y."/>
            <person name="Du M."/>
            <person name="Zhao Y."/>
            <person name="Schartl M."/>
            <person name="Tang Q."/>
            <person name="Wang J."/>
        </authorList>
    </citation>
    <scope>NUCLEOTIDE SEQUENCE</scope>
</reference>
<evidence type="ECO:0000256" key="2">
    <source>
        <dbReference type="ARBA" id="ARBA00010842"/>
    </source>
</evidence>
<dbReference type="Pfam" id="PF04706">
    <property type="entry name" value="Dickkopf_N"/>
    <property type="match status" value="1"/>
</dbReference>
<dbReference type="PANTHER" id="PTHR12113:SF31">
    <property type="entry name" value="DICKKOPF N-TERMINAL CYSTEINE-RICH DOMAIN-CONTAINING PROTEIN"/>
    <property type="match status" value="1"/>
</dbReference>
<evidence type="ECO:0000259" key="8">
    <source>
        <dbReference type="Pfam" id="PF04706"/>
    </source>
</evidence>
<dbReference type="GO" id="GO:0048019">
    <property type="term" value="F:receptor antagonist activity"/>
    <property type="evidence" value="ECO:0007669"/>
    <property type="project" value="TreeGrafter"/>
</dbReference>
<protein>
    <submittedName>
        <fullName evidence="9">Dickkopf-related protein 3-like</fullName>
    </submittedName>
</protein>
<keyword evidence="10" id="KW-1185">Reference proteome</keyword>
<reference evidence="9" key="3">
    <citation type="submission" date="2025-09" db="UniProtKB">
        <authorList>
            <consortium name="Ensembl"/>
        </authorList>
    </citation>
    <scope>IDENTIFICATION</scope>
</reference>
<evidence type="ECO:0000256" key="6">
    <source>
        <dbReference type="ARBA" id="ARBA00022729"/>
    </source>
</evidence>
<dbReference type="Gene3D" id="2.10.80.10">
    <property type="entry name" value="Lipase, subunit A"/>
    <property type="match status" value="1"/>
</dbReference>
<feature type="domain" description="Dickkopf N-terminal cysteine-rich" evidence="8">
    <location>
        <begin position="103"/>
        <end position="149"/>
    </location>
</feature>
<dbReference type="GeneTree" id="ENSGT00390000000221"/>
<proteinExistence type="inferred from homology"/>
<dbReference type="Ensembl" id="ENSCSET00000017338.1">
    <property type="protein sequence ID" value="ENSCSEP00000017125.1"/>
    <property type="gene ID" value="ENSCSEG00000010993.1"/>
</dbReference>
<sequence>MLMSTPPSLCALRTSLCLCGACWSLMIPGRLYGAAGCVHGEDRLTPSRTREALWMLCLCLCCISWAEGRIWAWMLNMPHSPPKEGAKAQRESTQVSKAATAVCDHDRACGRGFSCDRHFGLCVPLRGEGQYCRRDAQCVRGLSCMFGKCHRSVPNGQEGARCKVDRDCGASMCCARHHGEQVCKRRLVRGESCFVPDGGLAFSINQICPCDEGLLCRDNSPHHRRERAFIYHPEQMSWTCQVPKP</sequence>
<dbReference type="FunFam" id="2.10.80.10:FF:000010">
    <property type="entry name" value="AmphiDkk3"/>
    <property type="match status" value="1"/>
</dbReference>
<dbReference type="Proteomes" id="UP000265120">
    <property type="component" value="Chromosome 8"/>
</dbReference>
<dbReference type="GO" id="GO:0016055">
    <property type="term" value="P:Wnt signaling pathway"/>
    <property type="evidence" value="ECO:0007669"/>
    <property type="project" value="UniProtKB-KW"/>
</dbReference>
<dbReference type="InterPro" id="IPR006796">
    <property type="entry name" value="Dickkopf_N"/>
</dbReference>
<keyword evidence="3" id="KW-0217">Developmental protein</keyword>
<keyword evidence="6" id="KW-0732">Signal</keyword>
<organism evidence="9 10">
    <name type="scientific">Cynoglossus semilaevis</name>
    <name type="common">Tongue sole</name>
    <dbReference type="NCBI Taxonomy" id="244447"/>
    <lineage>
        <taxon>Eukaryota</taxon>
        <taxon>Metazoa</taxon>
        <taxon>Chordata</taxon>
        <taxon>Craniata</taxon>
        <taxon>Vertebrata</taxon>
        <taxon>Euteleostomi</taxon>
        <taxon>Actinopterygii</taxon>
        <taxon>Neopterygii</taxon>
        <taxon>Teleostei</taxon>
        <taxon>Neoteleostei</taxon>
        <taxon>Acanthomorphata</taxon>
        <taxon>Carangaria</taxon>
        <taxon>Pleuronectiformes</taxon>
        <taxon>Pleuronectoidei</taxon>
        <taxon>Cynoglossidae</taxon>
        <taxon>Cynoglossinae</taxon>
        <taxon>Cynoglossus</taxon>
    </lineage>
</organism>
<comment type="subcellular location">
    <subcellularLocation>
        <location evidence="1">Secreted</location>
    </subcellularLocation>
</comment>
<reference evidence="9" key="2">
    <citation type="submission" date="2025-08" db="UniProtKB">
        <authorList>
            <consortium name="Ensembl"/>
        </authorList>
    </citation>
    <scope>IDENTIFICATION</scope>
</reference>